<evidence type="ECO:0000259" key="3">
    <source>
        <dbReference type="PROSITE" id="PS51371"/>
    </source>
</evidence>
<feature type="domain" description="CBS" evidence="3">
    <location>
        <begin position="77"/>
        <end position="134"/>
    </location>
</feature>
<comment type="caution">
    <text evidence="4">The sequence shown here is derived from an EMBL/GenBank/DDBJ whole genome shotgun (WGS) entry which is preliminary data.</text>
</comment>
<name>A0ABV5NY87_9ACTN</name>
<sequence>MNIESLTASQVMSRVLVVVTPDESPLMAWELMRRADVHHLPVVENRHVLGILSREHLAASWSGSPEEQSTRPVRSLLQRVPLPRVRPDTPLPRIAALMLDTCCDAVPVLSGDGLVGLVTARDVLSAVAGRARPEAGPGEVVTGMFHLEPVLPGGKR</sequence>
<dbReference type="SMART" id="SM00116">
    <property type="entry name" value="CBS"/>
    <property type="match status" value="2"/>
</dbReference>
<reference evidence="4 5" key="1">
    <citation type="submission" date="2024-09" db="EMBL/GenBank/DDBJ databases">
        <authorList>
            <person name="Sun Q."/>
            <person name="Mori K."/>
        </authorList>
    </citation>
    <scope>NUCLEOTIDE SEQUENCE [LARGE SCALE GENOMIC DNA]</scope>
    <source>
        <strain evidence="4 5">JCM 3324</strain>
    </source>
</reference>
<evidence type="ECO:0000313" key="5">
    <source>
        <dbReference type="Proteomes" id="UP001589568"/>
    </source>
</evidence>
<evidence type="ECO:0000256" key="1">
    <source>
        <dbReference type="ARBA" id="ARBA00023122"/>
    </source>
</evidence>
<dbReference type="InterPro" id="IPR051257">
    <property type="entry name" value="Diverse_CBS-Domain"/>
</dbReference>
<accession>A0ABV5NY87</accession>
<dbReference type="Proteomes" id="UP001589568">
    <property type="component" value="Unassembled WGS sequence"/>
</dbReference>
<evidence type="ECO:0000313" key="4">
    <source>
        <dbReference type="EMBL" id="MFB9475285.1"/>
    </source>
</evidence>
<dbReference type="PANTHER" id="PTHR43080">
    <property type="entry name" value="CBS DOMAIN-CONTAINING PROTEIN CBSX3, MITOCHONDRIAL"/>
    <property type="match status" value="1"/>
</dbReference>
<organism evidence="4 5">
    <name type="scientific">Nonomuraea salmonea</name>
    <dbReference type="NCBI Taxonomy" id="46181"/>
    <lineage>
        <taxon>Bacteria</taxon>
        <taxon>Bacillati</taxon>
        <taxon>Actinomycetota</taxon>
        <taxon>Actinomycetes</taxon>
        <taxon>Streptosporangiales</taxon>
        <taxon>Streptosporangiaceae</taxon>
        <taxon>Nonomuraea</taxon>
    </lineage>
</organism>
<protein>
    <submittedName>
        <fullName evidence="4">HPP family protein</fullName>
    </submittedName>
</protein>
<evidence type="ECO:0000256" key="2">
    <source>
        <dbReference type="PROSITE-ProRule" id="PRU00703"/>
    </source>
</evidence>
<proteinExistence type="predicted"/>
<dbReference type="PANTHER" id="PTHR43080:SF2">
    <property type="entry name" value="CBS DOMAIN-CONTAINING PROTEIN"/>
    <property type="match status" value="1"/>
</dbReference>
<dbReference type="SUPFAM" id="SSF54631">
    <property type="entry name" value="CBS-domain pair"/>
    <property type="match status" value="1"/>
</dbReference>
<dbReference type="EMBL" id="JBHMCF010000041">
    <property type="protein sequence ID" value="MFB9475285.1"/>
    <property type="molecule type" value="Genomic_DNA"/>
</dbReference>
<dbReference type="Gene3D" id="3.10.580.10">
    <property type="entry name" value="CBS-domain"/>
    <property type="match status" value="1"/>
</dbReference>
<dbReference type="InterPro" id="IPR000644">
    <property type="entry name" value="CBS_dom"/>
</dbReference>
<keyword evidence="5" id="KW-1185">Reference proteome</keyword>
<gene>
    <name evidence="4" type="ORF">ACFFR3_37850</name>
</gene>
<dbReference type="PROSITE" id="PS51371">
    <property type="entry name" value="CBS"/>
    <property type="match status" value="2"/>
</dbReference>
<dbReference type="RefSeq" id="WP_345385152.1">
    <property type="nucleotide sequence ID" value="NZ_BAAAXS010000001.1"/>
</dbReference>
<keyword evidence="1 2" id="KW-0129">CBS domain</keyword>
<feature type="domain" description="CBS" evidence="3">
    <location>
        <begin position="12"/>
        <end position="69"/>
    </location>
</feature>
<dbReference type="Pfam" id="PF00571">
    <property type="entry name" value="CBS"/>
    <property type="match status" value="2"/>
</dbReference>
<dbReference type="InterPro" id="IPR046342">
    <property type="entry name" value="CBS_dom_sf"/>
</dbReference>